<name>A0A1L7WDQ7_9HELO</name>
<dbReference type="PANTHER" id="PTHR37017">
    <property type="entry name" value="AB HYDROLASE-1 DOMAIN-CONTAINING PROTEIN-RELATED"/>
    <property type="match status" value="1"/>
</dbReference>
<dbReference type="InterPro" id="IPR000073">
    <property type="entry name" value="AB_hydrolase_1"/>
</dbReference>
<evidence type="ECO:0000313" key="2">
    <source>
        <dbReference type="EMBL" id="CZR50917.1"/>
    </source>
</evidence>
<feature type="domain" description="AB hydrolase-1" evidence="1">
    <location>
        <begin position="6"/>
        <end position="222"/>
    </location>
</feature>
<reference evidence="2 3" key="1">
    <citation type="submission" date="2016-03" db="EMBL/GenBank/DDBJ databases">
        <authorList>
            <person name="Ploux O."/>
        </authorList>
    </citation>
    <scope>NUCLEOTIDE SEQUENCE [LARGE SCALE GENOMIC DNA]</scope>
    <source>
        <strain evidence="2 3">UAMH 11012</strain>
    </source>
</reference>
<keyword evidence="3" id="KW-1185">Reference proteome</keyword>
<accession>A0A1L7WDQ7</accession>
<organism evidence="2 3">
    <name type="scientific">Phialocephala subalpina</name>
    <dbReference type="NCBI Taxonomy" id="576137"/>
    <lineage>
        <taxon>Eukaryota</taxon>
        <taxon>Fungi</taxon>
        <taxon>Dikarya</taxon>
        <taxon>Ascomycota</taxon>
        <taxon>Pezizomycotina</taxon>
        <taxon>Leotiomycetes</taxon>
        <taxon>Helotiales</taxon>
        <taxon>Mollisiaceae</taxon>
        <taxon>Phialocephala</taxon>
        <taxon>Phialocephala fortinii species complex</taxon>
    </lineage>
</organism>
<dbReference type="EMBL" id="FJOG01000001">
    <property type="protein sequence ID" value="CZR50917.1"/>
    <property type="molecule type" value="Genomic_DNA"/>
</dbReference>
<gene>
    <name evidence="2" type="ORF">PAC_00791</name>
</gene>
<dbReference type="Gene3D" id="3.40.50.1820">
    <property type="entry name" value="alpha/beta hydrolase"/>
    <property type="match status" value="1"/>
</dbReference>
<dbReference type="STRING" id="576137.A0A1L7WDQ7"/>
<dbReference type="OrthoDB" id="408373at2759"/>
<dbReference type="PANTHER" id="PTHR37017:SF11">
    <property type="entry name" value="ESTERASE_LIPASE_THIOESTERASE DOMAIN-CONTAINING PROTEIN"/>
    <property type="match status" value="1"/>
</dbReference>
<dbReference type="InterPro" id="IPR052897">
    <property type="entry name" value="Sec-Metab_Biosynth_Hydrolase"/>
</dbReference>
<dbReference type="InterPro" id="IPR029058">
    <property type="entry name" value="AB_hydrolase_fold"/>
</dbReference>
<evidence type="ECO:0000259" key="1">
    <source>
        <dbReference type="Pfam" id="PF12697"/>
    </source>
</evidence>
<sequence>MGSPTIVFCHGAWHNPEFFHKVIAILEPLGYRCVTVALPSSSGRVPPPTSLDEDIAAIRGVVLQELDAGHDVVINAHSWGGVPTTTALEGLTKPERLASGKSTGVTKLTFVAAFVIPEHNKNMTHAGDLQQIFYHDVEPKEAAEWLGKLKSQSLASFCTKTTDAAWKKIPSAYLVTEDDRAVPAAFQEIMIGQMKEAGAEIVVTRIEGSHSPYLAKPGAVVDFLKKEIGESPN</sequence>
<evidence type="ECO:0000313" key="3">
    <source>
        <dbReference type="Proteomes" id="UP000184330"/>
    </source>
</evidence>
<dbReference type="Proteomes" id="UP000184330">
    <property type="component" value="Unassembled WGS sequence"/>
</dbReference>
<dbReference type="Pfam" id="PF12697">
    <property type="entry name" value="Abhydrolase_6"/>
    <property type="match status" value="1"/>
</dbReference>
<dbReference type="SUPFAM" id="SSF53474">
    <property type="entry name" value="alpha/beta-Hydrolases"/>
    <property type="match status" value="1"/>
</dbReference>
<dbReference type="AlphaFoldDB" id="A0A1L7WDQ7"/>
<protein>
    <recommendedName>
        <fullName evidence="1">AB hydrolase-1 domain-containing protein</fullName>
    </recommendedName>
</protein>
<proteinExistence type="predicted"/>